<dbReference type="InterPro" id="IPR012318">
    <property type="entry name" value="HTH_CRP"/>
</dbReference>
<proteinExistence type="predicted"/>
<evidence type="ECO:0000313" key="6">
    <source>
        <dbReference type="Proteomes" id="UP000197446"/>
    </source>
</evidence>
<evidence type="ECO:0000256" key="2">
    <source>
        <dbReference type="ARBA" id="ARBA00023125"/>
    </source>
</evidence>
<dbReference type="InterPro" id="IPR018490">
    <property type="entry name" value="cNMP-bd_dom_sf"/>
</dbReference>
<accession>A0A254N2G8</accession>
<dbReference type="Pfam" id="PF13545">
    <property type="entry name" value="HTH_Crp_2"/>
    <property type="match status" value="1"/>
</dbReference>
<dbReference type="AlphaFoldDB" id="A0A254N2G8"/>
<dbReference type="EMBL" id="NISI01000011">
    <property type="protein sequence ID" value="OWR01954.1"/>
    <property type="molecule type" value="Genomic_DNA"/>
</dbReference>
<keyword evidence="1" id="KW-0805">Transcription regulation</keyword>
<dbReference type="PROSITE" id="PS51063">
    <property type="entry name" value="HTH_CRP_2"/>
    <property type="match status" value="1"/>
</dbReference>
<keyword evidence="3" id="KW-0804">Transcription</keyword>
<dbReference type="GO" id="GO:0003700">
    <property type="term" value="F:DNA-binding transcription factor activity"/>
    <property type="evidence" value="ECO:0007669"/>
    <property type="project" value="TreeGrafter"/>
</dbReference>
<dbReference type="OrthoDB" id="9776746at2"/>
<evidence type="ECO:0000313" key="5">
    <source>
        <dbReference type="EMBL" id="OWR01954.1"/>
    </source>
</evidence>
<dbReference type="InterPro" id="IPR014710">
    <property type="entry name" value="RmlC-like_jellyroll"/>
</dbReference>
<gene>
    <name evidence="5" type="ORF">CDO81_21730</name>
</gene>
<dbReference type="Proteomes" id="UP000197446">
    <property type="component" value="Unassembled WGS sequence"/>
</dbReference>
<dbReference type="PANTHER" id="PTHR24567">
    <property type="entry name" value="CRP FAMILY TRANSCRIPTIONAL REGULATORY PROTEIN"/>
    <property type="match status" value="1"/>
</dbReference>
<dbReference type="GO" id="GO:0003677">
    <property type="term" value="F:DNA binding"/>
    <property type="evidence" value="ECO:0007669"/>
    <property type="project" value="UniProtKB-KW"/>
</dbReference>
<reference evidence="5 6" key="1">
    <citation type="journal article" date="2007" name="Int. J. Syst. Evol. Microbiol.">
        <title>Description of Pelomonas aquatica sp. nov. and Pelomonas puraquae sp. nov., isolated from industrial and haemodialysis water.</title>
        <authorList>
            <person name="Gomila M."/>
            <person name="Bowien B."/>
            <person name="Falsen E."/>
            <person name="Moore E.R."/>
            <person name="Lalucat J."/>
        </authorList>
    </citation>
    <scope>NUCLEOTIDE SEQUENCE [LARGE SCALE GENOMIC DNA]</scope>
    <source>
        <strain evidence="5 6">CCUG 52769</strain>
    </source>
</reference>
<evidence type="ECO:0000259" key="4">
    <source>
        <dbReference type="PROSITE" id="PS51063"/>
    </source>
</evidence>
<evidence type="ECO:0000256" key="3">
    <source>
        <dbReference type="ARBA" id="ARBA00023163"/>
    </source>
</evidence>
<dbReference type="CDD" id="cd00038">
    <property type="entry name" value="CAP_ED"/>
    <property type="match status" value="1"/>
</dbReference>
<dbReference type="InterPro" id="IPR050397">
    <property type="entry name" value="Env_Response_Regulators"/>
</dbReference>
<dbReference type="InterPro" id="IPR036388">
    <property type="entry name" value="WH-like_DNA-bd_sf"/>
</dbReference>
<keyword evidence="2" id="KW-0238">DNA-binding</keyword>
<dbReference type="GO" id="GO:0005829">
    <property type="term" value="C:cytosol"/>
    <property type="evidence" value="ECO:0007669"/>
    <property type="project" value="TreeGrafter"/>
</dbReference>
<dbReference type="SMART" id="SM00419">
    <property type="entry name" value="HTH_CRP"/>
    <property type="match status" value="1"/>
</dbReference>
<comment type="caution">
    <text evidence="5">The sequence shown here is derived from an EMBL/GenBank/DDBJ whole genome shotgun (WGS) entry which is preliminary data.</text>
</comment>
<dbReference type="RefSeq" id="WP_088485342.1">
    <property type="nucleotide sequence ID" value="NZ_NISI01000011.1"/>
</dbReference>
<keyword evidence="6" id="KW-1185">Reference proteome</keyword>
<name>A0A254N2G8_9BURK</name>
<sequence length="212" mass="22969">MPFPTDPALAPLAELAARAQTLRVPAGTRLFDAGQPCPGFPLVDAGSVRVSLMAPDGRQLELYRVEPGEVCVVSATCLFAHRAATASGEARTETVLRLISPADFEAVCERDAVLRRYVMGLMAERLADLMALVEAVAFQRLDQRLAALLGARGPQVRTTHQQLADELGTVREIVSRLLRRFERDGWVALGRERIDVLDPAALQRVCAGANAV</sequence>
<evidence type="ECO:0000256" key="1">
    <source>
        <dbReference type="ARBA" id="ARBA00023015"/>
    </source>
</evidence>
<feature type="domain" description="HTH crp-type" evidence="4">
    <location>
        <begin position="139"/>
        <end position="200"/>
    </location>
</feature>
<dbReference type="SUPFAM" id="SSF51206">
    <property type="entry name" value="cAMP-binding domain-like"/>
    <property type="match status" value="1"/>
</dbReference>
<dbReference type="InterPro" id="IPR000595">
    <property type="entry name" value="cNMP-bd_dom"/>
</dbReference>
<dbReference type="InterPro" id="IPR036390">
    <property type="entry name" value="WH_DNA-bd_sf"/>
</dbReference>
<dbReference type="PANTHER" id="PTHR24567:SF74">
    <property type="entry name" value="HTH-TYPE TRANSCRIPTIONAL REGULATOR ARCR"/>
    <property type="match status" value="1"/>
</dbReference>
<organism evidence="5 6">
    <name type="scientific">Roseateles puraquae</name>
    <dbReference type="NCBI Taxonomy" id="431059"/>
    <lineage>
        <taxon>Bacteria</taxon>
        <taxon>Pseudomonadati</taxon>
        <taxon>Pseudomonadota</taxon>
        <taxon>Betaproteobacteria</taxon>
        <taxon>Burkholderiales</taxon>
        <taxon>Sphaerotilaceae</taxon>
        <taxon>Roseateles</taxon>
    </lineage>
</organism>
<dbReference type="Gene3D" id="2.60.120.10">
    <property type="entry name" value="Jelly Rolls"/>
    <property type="match status" value="1"/>
</dbReference>
<dbReference type="Gene3D" id="1.10.10.10">
    <property type="entry name" value="Winged helix-like DNA-binding domain superfamily/Winged helix DNA-binding domain"/>
    <property type="match status" value="1"/>
</dbReference>
<dbReference type="SUPFAM" id="SSF46785">
    <property type="entry name" value="Winged helix' DNA-binding domain"/>
    <property type="match status" value="1"/>
</dbReference>
<dbReference type="Pfam" id="PF00027">
    <property type="entry name" value="cNMP_binding"/>
    <property type="match status" value="1"/>
</dbReference>
<protein>
    <submittedName>
        <fullName evidence="5">Transcriptional regulator</fullName>
    </submittedName>
</protein>